<feature type="region of interest" description="Disordered" evidence="1">
    <location>
        <begin position="255"/>
        <end position="323"/>
    </location>
</feature>
<dbReference type="InterPro" id="IPR006597">
    <property type="entry name" value="Sel1-like"/>
</dbReference>
<gene>
    <name evidence="2" type="ORF">FHW18_004044</name>
</gene>
<evidence type="ECO:0000313" key="2">
    <source>
        <dbReference type="EMBL" id="NYE84773.1"/>
    </source>
</evidence>
<feature type="compositionally biased region" description="Low complexity" evidence="1">
    <location>
        <begin position="255"/>
        <end position="293"/>
    </location>
</feature>
<keyword evidence="3" id="KW-1185">Reference proteome</keyword>
<dbReference type="AlphaFoldDB" id="A0A7Y9IYH3"/>
<proteinExistence type="predicted"/>
<sequence length="323" mass="34028">MPPVTPKDINAVTPEELAQILAGPPERAAAWLHAAAEGGITQAQLVYGQMLLDGRGVDRDPEQAVFWFKRAARKDDPMAMNLLGQCYQHGRGVAPNDVMAAYWHRLAAQAGLDWGMYNYATALALGAGVDADRKEAFAWLSKAAALGHAKSINIVGGFYEDGWEVDVDLDTALDHYLRAAEGGDFRGQFNAARLLADRGRMDDAIRWLRRVPDTATLAFKEKTRDFLQQSPHPEFQALSGWFESRMLRAASAVSAGSAGSPSNAGDASAMGVDSGNASKTGSAGSSAKIAGSTDDAGFAADNARPVGSSSNNIGTAPSGASDA</sequence>
<dbReference type="Proteomes" id="UP000542125">
    <property type="component" value="Unassembled WGS sequence"/>
</dbReference>
<reference evidence="2 3" key="1">
    <citation type="submission" date="2020-07" db="EMBL/GenBank/DDBJ databases">
        <title>Genomic Encyclopedia of Type Strains, Phase IV (KMG-V): Genome sequencing to study the core and pangenomes of soil and plant-associated prokaryotes.</title>
        <authorList>
            <person name="Whitman W."/>
        </authorList>
    </citation>
    <scope>NUCLEOTIDE SEQUENCE [LARGE SCALE GENOMIC DNA]</scope>
    <source>
        <strain evidence="2 3">SAS40</strain>
    </source>
</reference>
<organism evidence="2 3">
    <name type="scientific">Pigmentiphaga litoralis</name>
    <dbReference type="NCBI Taxonomy" id="516702"/>
    <lineage>
        <taxon>Bacteria</taxon>
        <taxon>Pseudomonadati</taxon>
        <taxon>Pseudomonadota</taxon>
        <taxon>Betaproteobacteria</taxon>
        <taxon>Burkholderiales</taxon>
        <taxon>Alcaligenaceae</taxon>
        <taxon>Pigmentiphaga</taxon>
    </lineage>
</organism>
<dbReference type="Gene3D" id="1.25.40.10">
    <property type="entry name" value="Tetratricopeptide repeat domain"/>
    <property type="match status" value="1"/>
</dbReference>
<dbReference type="InterPro" id="IPR050767">
    <property type="entry name" value="Sel1_AlgK"/>
</dbReference>
<name>A0A7Y9IYH3_9BURK</name>
<accession>A0A7Y9IYH3</accession>
<dbReference type="SUPFAM" id="SSF81901">
    <property type="entry name" value="HCP-like"/>
    <property type="match status" value="1"/>
</dbReference>
<dbReference type="EMBL" id="JACBYR010000001">
    <property type="protein sequence ID" value="NYE84773.1"/>
    <property type="molecule type" value="Genomic_DNA"/>
</dbReference>
<protein>
    <recommendedName>
        <fullName evidence="4">Sel1 repeat family protein</fullName>
    </recommendedName>
</protein>
<dbReference type="SMART" id="SM00671">
    <property type="entry name" value="SEL1"/>
    <property type="match status" value="4"/>
</dbReference>
<comment type="caution">
    <text evidence="2">The sequence shown here is derived from an EMBL/GenBank/DDBJ whole genome shotgun (WGS) entry which is preliminary data.</text>
</comment>
<dbReference type="Pfam" id="PF08238">
    <property type="entry name" value="Sel1"/>
    <property type="match status" value="5"/>
</dbReference>
<dbReference type="InterPro" id="IPR011990">
    <property type="entry name" value="TPR-like_helical_dom_sf"/>
</dbReference>
<evidence type="ECO:0000256" key="1">
    <source>
        <dbReference type="SAM" id="MobiDB-lite"/>
    </source>
</evidence>
<evidence type="ECO:0008006" key="4">
    <source>
        <dbReference type="Google" id="ProtNLM"/>
    </source>
</evidence>
<dbReference type="PANTHER" id="PTHR11102">
    <property type="entry name" value="SEL-1-LIKE PROTEIN"/>
    <property type="match status" value="1"/>
</dbReference>
<dbReference type="PANTHER" id="PTHR11102:SF160">
    <property type="entry name" value="ERAD-ASSOCIATED E3 UBIQUITIN-PROTEIN LIGASE COMPONENT HRD3"/>
    <property type="match status" value="1"/>
</dbReference>
<evidence type="ECO:0000313" key="3">
    <source>
        <dbReference type="Proteomes" id="UP000542125"/>
    </source>
</evidence>